<keyword evidence="1" id="KW-1133">Transmembrane helix</keyword>
<evidence type="ECO:0008006" key="4">
    <source>
        <dbReference type="Google" id="ProtNLM"/>
    </source>
</evidence>
<evidence type="ECO:0000313" key="2">
    <source>
        <dbReference type="EMBL" id="UTI65427.1"/>
    </source>
</evidence>
<keyword evidence="1" id="KW-0812">Transmembrane</keyword>
<feature type="transmembrane region" description="Helical" evidence="1">
    <location>
        <begin position="84"/>
        <end position="103"/>
    </location>
</feature>
<dbReference type="EMBL" id="CP098502">
    <property type="protein sequence ID" value="UTI65427.1"/>
    <property type="molecule type" value="Genomic_DNA"/>
</dbReference>
<sequence length="257" mass="26865">MTTMPHTALTATEVADERRAGRRGGSIAIASVVASLAALVVANAASSHGRLSEPGTGGGGTSRAEQRRQLVDFASHLGGQEAAAALRCIGIALSIPVGLYLLDLIRRRGGSPPSWVRYPLFVGPVLIVAATIFGFFALKDVSDTFVGSGVRSVARAHQLREDSGALKGAGLFDVASRVIFAVWVGLVASHAMRVGLLTSFLGYWGIAGAFCLALQVPIGDAMYLSWLLSMGILALGYWPGGRPEAWDRRPAIDGPAL</sequence>
<evidence type="ECO:0000313" key="3">
    <source>
        <dbReference type="Proteomes" id="UP001056035"/>
    </source>
</evidence>
<feature type="transmembrane region" description="Helical" evidence="1">
    <location>
        <begin position="169"/>
        <end position="187"/>
    </location>
</feature>
<feature type="transmembrane region" description="Helical" evidence="1">
    <location>
        <begin position="27"/>
        <end position="45"/>
    </location>
</feature>
<dbReference type="RefSeq" id="WP_254572108.1">
    <property type="nucleotide sequence ID" value="NZ_CP098502.1"/>
</dbReference>
<organism evidence="2 3">
    <name type="scientific">Paraconexibacter antarcticus</name>
    <dbReference type="NCBI Taxonomy" id="2949664"/>
    <lineage>
        <taxon>Bacteria</taxon>
        <taxon>Bacillati</taxon>
        <taxon>Actinomycetota</taxon>
        <taxon>Thermoleophilia</taxon>
        <taxon>Solirubrobacterales</taxon>
        <taxon>Paraconexibacteraceae</taxon>
        <taxon>Paraconexibacter</taxon>
    </lineage>
</organism>
<reference evidence="2 3" key="1">
    <citation type="submission" date="2022-06" db="EMBL/GenBank/DDBJ databases">
        <title>Paraconexibacter antarcticus.</title>
        <authorList>
            <person name="Kim C.S."/>
        </authorList>
    </citation>
    <scope>NUCLEOTIDE SEQUENCE [LARGE SCALE GENOMIC DNA]</scope>
    <source>
        <strain evidence="2 3">02-257</strain>
    </source>
</reference>
<feature type="transmembrane region" description="Helical" evidence="1">
    <location>
        <begin position="194"/>
        <end position="215"/>
    </location>
</feature>
<gene>
    <name evidence="2" type="ORF">NBH00_04240</name>
</gene>
<keyword evidence="1" id="KW-0472">Membrane</keyword>
<name>A0ABY5DXM7_9ACTN</name>
<evidence type="ECO:0000256" key="1">
    <source>
        <dbReference type="SAM" id="Phobius"/>
    </source>
</evidence>
<proteinExistence type="predicted"/>
<keyword evidence="3" id="KW-1185">Reference proteome</keyword>
<protein>
    <recommendedName>
        <fullName evidence="4">DUF4386 family protein</fullName>
    </recommendedName>
</protein>
<feature type="transmembrane region" description="Helical" evidence="1">
    <location>
        <begin position="115"/>
        <end position="138"/>
    </location>
</feature>
<dbReference type="Proteomes" id="UP001056035">
    <property type="component" value="Chromosome"/>
</dbReference>
<accession>A0ABY5DXM7</accession>
<feature type="transmembrane region" description="Helical" evidence="1">
    <location>
        <begin position="221"/>
        <end position="240"/>
    </location>
</feature>